<dbReference type="PANTHER" id="PTHR43124:SF3">
    <property type="entry name" value="CHLORAMPHENICOL EFFLUX PUMP RV0191"/>
    <property type="match status" value="1"/>
</dbReference>
<dbReference type="RefSeq" id="WP_189200263.1">
    <property type="nucleotide sequence ID" value="NZ_BMQQ01000003.1"/>
</dbReference>
<proteinExistence type="predicted"/>
<feature type="transmembrane region" description="Helical" evidence="6">
    <location>
        <begin position="325"/>
        <end position="344"/>
    </location>
</feature>
<dbReference type="InterPro" id="IPR050189">
    <property type="entry name" value="MFS_Efflux_Transporters"/>
</dbReference>
<evidence type="ECO:0000256" key="2">
    <source>
        <dbReference type="ARBA" id="ARBA00022475"/>
    </source>
</evidence>
<evidence type="ECO:0000256" key="5">
    <source>
        <dbReference type="ARBA" id="ARBA00023136"/>
    </source>
</evidence>
<evidence type="ECO:0000256" key="6">
    <source>
        <dbReference type="SAM" id="Phobius"/>
    </source>
</evidence>
<comment type="subcellular location">
    <subcellularLocation>
        <location evidence="1">Cell membrane</location>
        <topology evidence="1">Multi-pass membrane protein</topology>
    </subcellularLocation>
</comment>
<feature type="transmembrane region" description="Helical" evidence="6">
    <location>
        <begin position="21"/>
        <end position="44"/>
    </location>
</feature>
<evidence type="ECO:0000256" key="4">
    <source>
        <dbReference type="ARBA" id="ARBA00022989"/>
    </source>
</evidence>
<dbReference type="GO" id="GO:0022857">
    <property type="term" value="F:transmembrane transporter activity"/>
    <property type="evidence" value="ECO:0007669"/>
    <property type="project" value="InterPro"/>
</dbReference>
<dbReference type="Pfam" id="PF07690">
    <property type="entry name" value="MFS_1"/>
    <property type="match status" value="1"/>
</dbReference>
<reference evidence="8" key="1">
    <citation type="journal article" date="2014" name="Int. J. Syst. Evol. Microbiol.">
        <title>Complete genome sequence of Corynebacterium casei LMG S-19264T (=DSM 44701T), isolated from a smear-ripened cheese.</title>
        <authorList>
            <consortium name="US DOE Joint Genome Institute (JGI-PGF)"/>
            <person name="Walter F."/>
            <person name="Albersmeier A."/>
            <person name="Kalinowski J."/>
            <person name="Ruckert C."/>
        </authorList>
    </citation>
    <scope>NUCLEOTIDE SEQUENCE</scope>
    <source>
        <strain evidence="8">JCM 3172</strain>
    </source>
</reference>
<dbReference type="PROSITE" id="PS50850">
    <property type="entry name" value="MFS"/>
    <property type="match status" value="1"/>
</dbReference>
<evidence type="ECO:0000313" key="9">
    <source>
        <dbReference type="Proteomes" id="UP000619486"/>
    </source>
</evidence>
<feature type="transmembrane region" description="Helical" evidence="6">
    <location>
        <begin position="383"/>
        <end position="403"/>
    </location>
</feature>
<keyword evidence="3 6" id="KW-0812">Transmembrane</keyword>
<feature type="transmembrane region" description="Helical" evidence="6">
    <location>
        <begin position="356"/>
        <end position="377"/>
    </location>
</feature>
<dbReference type="PANTHER" id="PTHR43124">
    <property type="entry name" value="PURINE EFFLUX PUMP PBUE"/>
    <property type="match status" value="1"/>
</dbReference>
<feature type="transmembrane region" description="Helical" evidence="6">
    <location>
        <begin position="296"/>
        <end position="319"/>
    </location>
</feature>
<feature type="domain" description="Major facilitator superfamily (MFS) profile" evidence="7">
    <location>
        <begin position="23"/>
        <end position="408"/>
    </location>
</feature>
<evidence type="ECO:0000256" key="3">
    <source>
        <dbReference type="ARBA" id="ARBA00022692"/>
    </source>
</evidence>
<dbReference type="EMBL" id="BMQQ01000003">
    <property type="protein sequence ID" value="GGT20468.1"/>
    <property type="molecule type" value="Genomic_DNA"/>
</dbReference>
<dbReference type="InterPro" id="IPR011701">
    <property type="entry name" value="MFS"/>
</dbReference>
<feature type="transmembrane region" description="Helical" evidence="6">
    <location>
        <begin position="233"/>
        <end position="251"/>
    </location>
</feature>
<comment type="caution">
    <text evidence="8">The sequence shown here is derived from an EMBL/GenBank/DDBJ whole genome shotgun (WGS) entry which is preliminary data.</text>
</comment>
<gene>
    <name evidence="8" type="ORF">GCM10014713_11570</name>
</gene>
<keyword evidence="5 6" id="KW-0472">Membrane</keyword>
<feature type="transmembrane region" description="Helical" evidence="6">
    <location>
        <begin position="50"/>
        <end position="77"/>
    </location>
</feature>
<reference evidence="8" key="2">
    <citation type="submission" date="2020-09" db="EMBL/GenBank/DDBJ databases">
        <authorList>
            <person name="Sun Q."/>
            <person name="Ohkuma M."/>
        </authorList>
    </citation>
    <scope>NUCLEOTIDE SEQUENCE</scope>
    <source>
        <strain evidence="8">JCM 3172</strain>
    </source>
</reference>
<dbReference type="Proteomes" id="UP000619486">
    <property type="component" value="Unassembled WGS sequence"/>
</dbReference>
<keyword evidence="4 6" id="KW-1133">Transmembrane helix</keyword>
<protein>
    <submittedName>
        <fullName evidence="8">MFS transporter</fullName>
    </submittedName>
</protein>
<dbReference type="InterPro" id="IPR020846">
    <property type="entry name" value="MFS_dom"/>
</dbReference>
<evidence type="ECO:0000313" key="8">
    <source>
        <dbReference type="EMBL" id="GGT20468.1"/>
    </source>
</evidence>
<sequence>MPNVQIKRRGSGDVRASAGGWPAVGAVTLGIFTVMTAELLPVGLLTPVGAALGVSAGTAGLMVTVPGLVAAAAAPLIAARAGALDRRTLLGALMALVAVANLASAVAGSFALVLGARVLLGVAIGGFWALAGGLATRLVPPARTARATAVIFGGVSAASVLGVPAATLAADATSWRWAFAGVGALALIALGCLLTLLPRLPGATSTGTGAGRRAGGPGRGPWAAAWGNRRVRVGAAVTFLLVTGHFTAYSFVRPLLADVSGVPDRWVGPLLLGYGAAGLVGNFLAGGPAARRPRRVLVLIGAALTAVLGGFALAGGITVAGAGLLLGWGLAYGGVSVGLQSWFLRAAPDAAETATGLYVCVFCLSLALGALIGGPLVDTFEASAVLWAGAALTLAAAVVAALFGRKHHA</sequence>
<feature type="transmembrane region" description="Helical" evidence="6">
    <location>
        <begin position="147"/>
        <end position="169"/>
    </location>
</feature>
<feature type="transmembrane region" description="Helical" evidence="6">
    <location>
        <begin position="175"/>
        <end position="197"/>
    </location>
</feature>
<accession>A0A918GXQ5</accession>
<dbReference type="CDD" id="cd17324">
    <property type="entry name" value="MFS_NepI_like"/>
    <property type="match status" value="1"/>
</dbReference>
<evidence type="ECO:0000259" key="7">
    <source>
        <dbReference type="PROSITE" id="PS50850"/>
    </source>
</evidence>
<dbReference type="SUPFAM" id="SSF103473">
    <property type="entry name" value="MFS general substrate transporter"/>
    <property type="match status" value="1"/>
</dbReference>
<feature type="transmembrane region" description="Helical" evidence="6">
    <location>
        <begin position="89"/>
        <end position="112"/>
    </location>
</feature>
<dbReference type="InterPro" id="IPR036259">
    <property type="entry name" value="MFS_trans_sf"/>
</dbReference>
<dbReference type="AlphaFoldDB" id="A0A918GXQ5"/>
<dbReference type="GO" id="GO:0005886">
    <property type="term" value="C:plasma membrane"/>
    <property type="evidence" value="ECO:0007669"/>
    <property type="project" value="UniProtKB-SubCell"/>
</dbReference>
<evidence type="ECO:0000256" key="1">
    <source>
        <dbReference type="ARBA" id="ARBA00004651"/>
    </source>
</evidence>
<organism evidence="8 9">
    <name type="scientific">Streptomyces purpureus</name>
    <dbReference type="NCBI Taxonomy" id="1951"/>
    <lineage>
        <taxon>Bacteria</taxon>
        <taxon>Bacillati</taxon>
        <taxon>Actinomycetota</taxon>
        <taxon>Actinomycetes</taxon>
        <taxon>Kitasatosporales</taxon>
        <taxon>Streptomycetaceae</taxon>
        <taxon>Streptomyces</taxon>
    </lineage>
</organism>
<feature type="transmembrane region" description="Helical" evidence="6">
    <location>
        <begin position="266"/>
        <end position="284"/>
    </location>
</feature>
<feature type="transmembrane region" description="Helical" evidence="6">
    <location>
        <begin position="118"/>
        <end position="135"/>
    </location>
</feature>
<keyword evidence="9" id="KW-1185">Reference proteome</keyword>
<name>A0A918GXQ5_9ACTN</name>
<keyword evidence="2" id="KW-1003">Cell membrane</keyword>
<dbReference type="Gene3D" id="1.20.1250.20">
    <property type="entry name" value="MFS general substrate transporter like domains"/>
    <property type="match status" value="1"/>
</dbReference>